<name>A0A1V9G0Q6_9BACT</name>
<evidence type="ECO:0000313" key="3">
    <source>
        <dbReference type="Proteomes" id="UP000192276"/>
    </source>
</evidence>
<dbReference type="AlphaFoldDB" id="A0A1V9G0Q6"/>
<dbReference type="PANTHER" id="PTHR33627:SF1">
    <property type="entry name" value="TRANSPOSASE"/>
    <property type="match status" value="1"/>
</dbReference>
<sequence length="422" mass="48704">MDFLFQFEYLFLTLTRNVSANALIYLKGLLLCRRRNCQVMAEELQESNGQRLHHFITASKWCYQQVMDVVTLRFWQKLQNLGLADDACLIIDEAGNPKKGKKSAGVKRQYCGQVGKIDNCQVGVFGALCGGSLTTLVQASLFGIEEKISKIDQAAAIIAHVIKGLQVRVRWVCFDAFYGRDASLLADLIKNGIEFIADVQDNLQVWLEPFQMRVSIRKPGARGRKSKQAKPNRSSLSIKNYAASLSIRDWKFITVRHQSGGKKLQAWFHSREVYILNPLTNRRQLVTLLIREDKDGTIKYSFCHCPGSSLKELAYRQCKRYFVEKAFREAKKELGLNQYQTRSAESWHKHMAMIMLAQLFLNEEKIQLYEQEKLWTTTQDVIQSLKSVLQFVKRSIEDFLDYILAKQPPDKRLVKRSLYLRI</sequence>
<dbReference type="EMBL" id="LWBP01000093">
    <property type="protein sequence ID" value="OQP64201.1"/>
    <property type="molecule type" value="Genomic_DNA"/>
</dbReference>
<organism evidence="2 3">
    <name type="scientific">Niastella populi</name>
    <dbReference type="NCBI Taxonomy" id="550983"/>
    <lineage>
        <taxon>Bacteria</taxon>
        <taxon>Pseudomonadati</taxon>
        <taxon>Bacteroidota</taxon>
        <taxon>Chitinophagia</taxon>
        <taxon>Chitinophagales</taxon>
        <taxon>Chitinophagaceae</taxon>
        <taxon>Niastella</taxon>
    </lineage>
</organism>
<evidence type="ECO:0000313" key="2">
    <source>
        <dbReference type="EMBL" id="OQP64201.1"/>
    </source>
</evidence>
<dbReference type="Proteomes" id="UP000192276">
    <property type="component" value="Unassembled WGS sequence"/>
</dbReference>
<accession>A0A1V9G0Q6</accession>
<dbReference type="InterPro" id="IPR039365">
    <property type="entry name" value="IS701-like"/>
</dbReference>
<gene>
    <name evidence="2" type="ORF">A4R26_33760</name>
</gene>
<dbReference type="SUPFAM" id="SSF53098">
    <property type="entry name" value="Ribonuclease H-like"/>
    <property type="match status" value="1"/>
</dbReference>
<feature type="domain" description="Transposase IS701-like DDE" evidence="1">
    <location>
        <begin position="18"/>
        <end position="143"/>
    </location>
</feature>
<dbReference type="InterPro" id="IPR012337">
    <property type="entry name" value="RNaseH-like_sf"/>
</dbReference>
<reference evidence="3" key="1">
    <citation type="submission" date="2016-04" db="EMBL/GenBank/DDBJ databases">
        <authorList>
            <person name="Chen L."/>
            <person name="Zhuang W."/>
            <person name="Wang G."/>
        </authorList>
    </citation>
    <scope>NUCLEOTIDE SEQUENCE [LARGE SCALE GENOMIC DNA]</scope>
    <source>
        <strain evidence="3">208</strain>
    </source>
</reference>
<protein>
    <recommendedName>
        <fullName evidence="1">Transposase IS701-like DDE domain-containing protein</fullName>
    </recommendedName>
</protein>
<dbReference type="Pfam" id="PF13546">
    <property type="entry name" value="DDE_5"/>
    <property type="match status" value="1"/>
</dbReference>
<dbReference type="STRING" id="550983.A4R26_33760"/>
<evidence type="ECO:0000259" key="1">
    <source>
        <dbReference type="Pfam" id="PF13546"/>
    </source>
</evidence>
<keyword evidence="3" id="KW-1185">Reference proteome</keyword>
<dbReference type="InterPro" id="IPR038721">
    <property type="entry name" value="IS701-like_DDE_dom"/>
</dbReference>
<dbReference type="NCBIfam" id="NF033540">
    <property type="entry name" value="transpos_IS701"/>
    <property type="match status" value="1"/>
</dbReference>
<proteinExistence type="predicted"/>
<comment type="caution">
    <text evidence="2">The sequence shown here is derived from an EMBL/GenBank/DDBJ whole genome shotgun (WGS) entry which is preliminary data.</text>
</comment>
<dbReference type="PANTHER" id="PTHR33627">
    <property type="entry name" value="TRANSPOSASE"/>
    <property type="match status" value="1"/>
</dbReference>